<dbReference type="RefSeq" id="WP_123290219.1">
    <property type="nucleotide sequence ID" value="NZ_RJVA01000012.1"/>
</dbReference>
<dbReference type="Proteomes" id="UP000276223">
    <property type="component" value="Unassembled WGS sequence"/>
</dbReference>
<evidence type="ECO:0000256" key="12">
    <source>
        <dbReference type="ARBA" id="ARBA00032922"/>
    </source>
</evidence>
<dbReference type="InterPro" id="IPR000160">
    <property type="entry name" value="GGDEF_dom"/>
</dbReference>
<proteinExistence type="inferred from homology"/>
<dbReference type="GO" id="GO:0016740">
    <property type="term" value="F:transferase activity"/>
    <property type="evidence" value="ECO:0007669"/>
    <property type="project" value="UniProtKB-KW"/>
</dbReference>
<dbReference type="GO" id="GO:0005524">
    <property type="term" value="F:ATP binding"/>
    <property type="evidence" value="ECO:0007669"/>
    <property type="project" value="UniProtKB-KW"/>
</dbReference>
<organism evidence="14 15">
    <name type="scientific">Desulfosoma caldarium</name>
    <dbReference type="NCBI Taxonomy" id="610254"/>
    <lineage>
        <taxon>Bacteria</taxon>
        <taxon>Pseudomonadati</taxon>
        <taxon>Thermodesulfobacteriota</taxon>
        <taxon>Syntrophobacteria</taxon>
        <taxon>Syntrophobacterales</taxon>
        <taxon>Syntrophobacteraceae</taxon>
        <taxon>Desulfosoma</taxon>
    </lineage>
</organism>
<dbReference type="GO" id="GO:0004519">
    <property type="term" value="F:endonuclease activity"/>
    <property type="evidence" value="ECO:0007669"/>
    <property type="project" value="UniProtKB-KW"/>
</dbReference>
<evidence type="ECO:0000313" key="14">
    <source>
        <dbReference type="EMBL" id="ROQ92049.1"/>
    </source>
</evidence>
<dbReference type="Gene3D" id="3.30.70.270">
    <property type="match status" value="1"/>
</dbReference>
<comment type="similarity">
    <text evidence="2">Belongs to the CRISPR-associated Cas10/Csm1 family.</text>
</comment>
<keyword evidence="7" id="KW-0255">Endonuclease</keyword>
<dbReference type="EMBL" id="RJVA01000012">
    <property type="protein sequence ID" value="ROQ92049.1"/>
    <property type="molecule type" value="Genomic_DNA"/>
</dbReference>
<dbReference type="InterPro" id="IPR013408">
    <property type="entry name" value="Cas10/Csm1"/>
</dbReference>
<evidence type="ECO:0000256" key="5">
    <source>
        <dbReference type="ARBA" id="ARBA00022722"/>
    </source>
</evidence>
<comment type="caution">
    <text evidence="14">The sequence shown here is derived from an EMBL/GenBank/DDBJ whole genome shotgun (WGS) entry which is preliminary data.</text>
</comment>
<dbReference type="InterPro" id="IPR043128">
    <property type="entry name" value="Rev_trsase/Diguanyl_cyclase"/>
</dbReference>
<dbReference type="Pfam" id="PF01966">
    <property type="entry name" value="HD"/>
    <property type="match status" value="1"/>
</dbReference>
<dbReference type="InterPro" id="IPR041062">
    <property type="entry name" value="Csm1_B"/>
</dbReference>
<keyword evidence="10" id="KW-0067">ATP-binding</keyword>
<keyword evidence="11" id="KW-0051">Antiviral defense</keyword>
<evidence type="ECO:0000256" key="8">
    <source>
        <dbReference type="ARBA" id="ARBA00022801"/>
    </source>
</evidence>
<dbReference type="AlphaFoldDB" id="A0A3N1URL9"/>
<evidence type="ECO:0000256" key="10">
    <source>
        <dbReference type="ARBA" id="ARBA00022840"/>
    </source>
</evidence>
<feature type="domain" description="GGDEF" evidence="13">
    <location>
        <begin position="560"/>
        <end position="715"/>
    </location>
</feature>
<reference evidence="14 15" key="1">
    <citation type="submission" date="2018-11" db="EMBL/GenBank/DDBJ databases">
        <title>Genomic Encyclopedia of Type Strains, Phase IV (KMG-IV): sequencing the most valuable type-strain genomes for metagenomic binning, comparative biology and taxonomic classification.</title>
        <authorList>
            <person name="Goeker M."/>
        </authorList>
    </citation>
    <scope>NUCLEOTIDE SEQUENCE [LARGE SCALE GENOMIC DNA]</scope>
    <source>
        <strain evidence="14 15">DSM 22027</strain>
    </source>
</reference>
<dbReference type="NCBIfam" id="TIGR02578">
    <property type="entry name" value="cas_TM1811_Csm1"/>
    <property type="match status" value="1"/>
</dbReference>
<dbReference type="SUPFAM" id="SSF109604">
    <property type="entry name" value="HD-domain/PDEase-like"/>
    <property type="match status" value="1"/>
</dbReference>
<evidence type="ECO:0000256" key="11">
    <source>
        <dbReference type="ARBA" id="ARBA00023118"/>
    </source>
</evidence>
<keyword evidence="4" id="KW-0808">Transferase</keyword>
<dbReference type="GO" id="GO:0004527">
    <property type="term" value="F:exonuclease activity"/>
    <property type="evidence" value="ECO:0007669"/>
    <property type="project" value="UniProtKB-KW"/>
</dbReference>
<evidence type="ECO:0000313" key="15">
    <source>
        <dbReference type="Proteomes" id="UP000276223"/>
    </source>
</evidence>
<keyword evidence="8" id="KW-0378">Hydrolase</keyword>
<protein>
    <recommendedName>
        <fullName evidence="3">CRISPR system single-strand-specific deoxyribonuclease Cas10/Csm1 (subtype III-A)</fullName>
    </recommendedName>
    <alternativeName>
        <fullName evidence="12">Cyclic oligoadenylate synthase</fullName>
    </alternativeName>
</protein>
<dbReference type="Gene3D" id="1.10.3210.10">
    <property type="entry name" value="Hypothetical protein af1432"/>
    <property type="match status" value="1"/>
</dbReference>
<evidence type="ECO:0000259" key="13">
    <source>
        <dbReference type="PROSITE" id="PS50887"/>
    </source>
</evidence>
<evidence type="ECO:0000256" key="1">
    <source>
        <dbReference type="ARBA" id="ARBA00001968"/>
    </source>
</evidence>
<dbReference type="OrthoDB" id="9768769at2"/>
<dbReference type="CDD" id="cd09680">
    <property type="entry name" value="Cas10_III"/>
    <property type="match status" value="1"/>
</dbReference>
<evidence type="ECO:0000256" key="2">
    <source>
        <dbReference type="ARBA" id="ARBA00005700"/>
    </source>
</evidence>
<dbReference type="InterPro" id="IPR052117">
    <property type="entry name" value="Cas10/Csm1_subtype-III-A"/>
</dbReference>
<dbReference type="InterPro" id="IPR054767">
    <property type="entry name" value="Cas10-Cmr2_palm2"/>
</dbReference>
<sequence length="850" mass="96600">MGSHVTPRTRCLAGLLHDLGKFKQRAQLPQDQGLTHGKIGHEWLQLHYDDALVAEGARSHHGSDELVWKSNDLMVLYEADNCSASERRTTRASVKETSATWQRSVPLACVFSRVHNPHEDPPTSAPPPAYWTLPLKNGIPAPWHPPTRREGENSEAAYRQLWEAFERDFEKIKSHGNHQNVDVLLHLLEKYTGAIPSMTLRFKENDNEAAYRKHPDISLYDHLKTTAAFSVCLADYYLHKYEDVWDKKLLREEITGEASWSHDADCPFFLVGGDLSGVQRFIYTISSKGALKSLKGRSFFLELFLEHAVDTLLEALGLFRCNVIFTGGGHFYLVAPNLPRVESTLQTEAQRLNEYLFRDFNGTLELFVRWVPFRKADLRDVSGVWQQLAAALEEAKKRKGEAFLKELLAEPKEPNPDCYVDKCQVCGREDLPLKQLTIREAALPVCEPCRDQYVLGDLLQRASRRGAHQVIHRWRTEPKGLERDRYVKIDNRYYQPAAVRSGELRPHLESQPDAVYHLNDWDLAHYTHPGSRPLFAGIYLPPENAPQDLESMAQKGFGMERIAVLRMDVDRLGRIFSQALPHGERTFSLTAALSRQFSLFFKHHINAILEGADGYPAKTRLAQRPDGPRLLSLVYSGGDDLFLIGHWLDILEAALDIQSAFSQFTANPFITVSAGMAVGSAHEPVYRLADAAGFAEEQAKSPRREGGQEVSGRRAFTLLGSHTFPWKDDKSPDVTNVLKALQVLQPFVEIDSDHLRPRAHGLSKGFFYRLLQLVRLQRRQGVWALPKLAYLFGRTRVAESLEKEWMALKNYMFSSKADGWRHVEAALLILLMMMRKEETKDERGNGSDEH</sequence>
<keyword evidence="15" id="KW-1185">Reference proteome</keyword>
<evidence type="ECO:0000256" key="9">
    <source>
        <dbReference type="ARBA" id="ARBA00022839"/>
    </source>
</evidence>
<name>A0A3N1URL9_9BACT</name>
<dbReference type="Pfam" id="PF18211">
    <property type="entry name" value="Csm1_B"/>
    <property type="match status" value="1"/>
</dbReference>
<accession>A0A3N1URL9</accession>
<evidence type="ECO:0000256" key="7">
    <source>
        <dbReference type="ARBA" id="ARBA00022759"/>
    </source>
</evidence>
<keyword evidence="6" id="KW-0547">Nucleotide-binding</keyword>
<gene>
    <name evidence="14" type="ORF">EDC27_1721</name>
</gene>
<keyword evidence="9" id="KW-0269">Exonuclease</keyword>
<dbReference type="InterPro" id="IPR006674">
    <property type="entry name" value="HD_domain"/>
</dbReference>
<dbReference type="PANTHER" id="PTHR36528">
    <property type="entry name" value="CRISPR SYSTEM SINGLE-STRAND-SPECIFIC DEOXYRIBONUCLEASE CAS10/CSM1 (SUBTYPE III-A)"/>
    <property type="match status" value="1"/>
</dbReference>
<evidence type="ECO:0000256" key="6">
    <source>
        <dbReference type="ARBA" id="ARBA00022741"/>
    </source>
</evidence>
<dbReference type="PROSITE" id="PS50887">
    <property type="entry name" value="GGDEF"/>
    <property type="match status" value="1"/>
</dbReference>
<keyword evidence="5" id="KW-0540">Nuclease</keyword>
<comment type="cofactor">
    <cofactor evidence="1">
        <name>a divalent metal cation</name>
        <dbReference type="ChEBI" id="CHEBI:60240"/>
    </cofactor>
</comment>
<dbReference type="Pfam" id="PF22335">
    <property type="entry name" value="Cas10-Cmr2_palm2"/>
    <property type="match status" value="1"/>
</dbReference>
<dbReference type="PANTHER" id="PTHR36528:SF1">
    <property type="entry name" value="CRISPR SYSTEM SINGLE-STRAND-SPECIFIC DEOXYRIBONUCLEASE CAS10_CSM1 (SUBTYPE III-A)"/>
    <property type="match status" value="1"/>
</dbReference>
<evidence type="ECO:0000256" key="3">
    <source>
        <dbReference type="ARBA" id="ARBA00014333"/>
    </source>
</evidence>
<evidence type="ECO:0000256" key="4">
    <source>
        <dbReference type="ARBA" id="ARBA00022679"/>
    </source>
</evidence>
<dbReference type="GO" id="GO:0051607">
    <property type="term" value="P:defense response to virus"/>
    <property type="evidence" value="ECO:0007669"/>
    <property type="project" value="UniProtKB-KW"/>
</dbReference>